<dbReference type="InterPro" id="IPR001900">
    <property type="entry name" value="RNase_II/R"/>
</dbReference>
<dbReference type="Pfam" id="PF00261">
    <property type="entry name" value="Tropomyosin"/>
    <property type="match status" value="1"/>
</dbReference>
<dbReference type="GO" id="GO:0000932">
    <property type="term" value="C:P-body"/>
    <property type="evidence" value="ECO:0007669"/>
    <property type="project" value="TreeGrafter"/>
</dbReference>
<dbReference type="EMBL" id="JADGKB010000003">
    <property type="protein sequence ID" value="KAJ3262017.1"/>
    <property type="molecule type" value="Genomic_DNA"/>
</dbReference>
<dbReference type="AlphaFoldDB" id="A0AAD5Y8I0"/>
<dbReference type="InterPro" id="IPR050180">
    <property type="entry name" value="RNR_Ribonuclease"/>
</dbReference>
<protein>
    <recommendedName>
        <fullName evidence="3">RNB domain-containing protein</fullName>
    </recommendedName>
</protein>
<evidence type="ECO:0000259" key="3">
    <source>
        <dbReference type="SMART" id="SM00955"/>
    </source>
</evidence>
<dbReference type="PANTHER" id="PTHR23355">
    <property type="entry name" value="RIBONUCLEASE"/>
    <property type="match status" value="1"/>
</dbReference>
<feature type="region of interest" description="Disordered" evidence="2">
    <location>
        <begin position="58"/>
        <end position="82"/>
    </location>
</feature>
<gene>
    <name evidence="4" type="ORF">HK103_003860</name>
</gene>
<dbReference type="Gene3D" id="3.40.30.10">
    <property type="entry name" value="Glutaredoxin"/>
    <property type="match status" value="1"/>
</dbReference>
<dbReference type="Pfam" id="PF00773">
    <property type="entry name" value="RNB"/>
    <property type="match status" value="1"/>
</dbReference>
<feature type="region of interest" description="Disordered" evidence="2">
    <location>
        <begin position="95"/>
        <end position="116"/>
    </location>
</feature>
<dbReference type="SMART" id="SM00955">
    <property type="entry name" value="RNB"/>
    <property type="match status" value="1"/>
</dbReference>
<dbReference type="SUPFAM" id="SSF50249">
    <property type="entry name" value="Nucleic acid-binding proteins"/>
    <property type="match status" value="1"/>
</dbReference>
<evidence type="ECO:0000256" key="1">
    <source>
        <dbReference type="ARBA" id="ARBA00023054"/>
    </source>
</evidence>
<dbReference type="InterPro" id="IPR000533">
    <property type="entry name" value="Tropomyosin"/>
</dbReference>
<comment type="caution">
    <text evidence="4">The sequence shown here is derived from an EMBL/GenBank/DDBJ whole genome shotgun (WGS) entry which is preliminary data.</text>
</comment>
<dbReference type="GO" id="GO:0003723">
    <property type="term" value="F:RNA binding"/>
    <property type="evidence" value="ECO:0007669"/>
    <property type="project" value="InterPro"/>
</dbReference>
<proteinExistence type="predicted"/>
<feature type="domain" description="RNB" evidence="3">
    <location>
        <begin position="581"/>
        <end position="926"/>
    </location>
</feature>
<organism evidence="4 5">
    <name type="scientific">Boothiomyces macroporosus</name>
    <dbReference type="NCBI Taxonomy" id="261099"/>
    <lineage>
        <taxon>Eukaryota</taxon>
        <taxon>Fungi</taxon>
        <taxon>Fungi incertae sedis</taxon>
        <taxon>Chytridiomycota</taxon>
        <taxon>Chytridiomycota incertae sedis</taxon>
        <taxon>Chytridiomycetes</taxon>
        <taxon>Rhizophydiales</taxon>
        <taxon>Terramycetaceae</taxon>
        <taxon>Boothiomyces</taxon>
    </lineage>
</organism>
<sequence>MDKIKEKLEKLRIESDANLARAEKAETEVKALKETISKQESSIQTLNNKVSLLAGDLERAEKRADEHKQKKAESENSDAVKENLERKIQLLEKQLDDKERDRKEATEKSRELSIVAEKHERKAKQLEAEKSDLERQLADSAAKYATVKAELDQTLKDLEGLIEQLSAENPHISFYKVNVDAATDISECNQVRAMPTFSFYDKGKKTHDVVGADIKKIKLKTAVLGIVIKSPTPTNSGYLSLTSFGHLTEHSLDNVTFSNPKWAYSLDNLDDYRIPPGMTDSTRELLEKYGIPLHITKHLQEFQRCSLQYKTEIEATEKEMYDSLPGDVDLAKAAQFMFKVQSPTPAEKLAINEILMKGTHYQVKLSNEKSNPLFIKRSLEQVQFIESCLDAMQSRDNRNSKLINFLSKIKPVIIATRSGQLLKVDWSDDDLDFINFIKDYLRIGPNQPAVETKIITVGILKKLGLYSFYPSQQDAIKLLKEIGVFTPHEDLSLYQYNPKGYLGHLEYLSSVGDIATQEAKDEAALLVNSGSYVYENSASRKSSPTSLESKPLSANQEVQEYVKKVVHSSLPLENYPTSDPTEKLRQVVSEPVYTIDEPTAHELDDGISLEETETGSWLHVHIADPTAYILPGNKLANLAQIRGTSIYLPHIHFPMMPDVLSNELFNLGKSPCALTLSAKIGEDGEILDYKITPSILENVKITHYSSVDRALENGSESTLDNTDISRLKKMHELISKHRKSRIRNGAFIPDQIDLSIKVDEEPLTISLRDPRTNFSTPGHFEKNTITVKTSSSVRSLSHQLVSESMIIAGRVASKFCQDRRVTTAYRHQPDIVDNLDEHGYHSLIPTVEKILDNVRSSIDPDTGIIPIAVYEPLLSYMPPAKMIMKPLGHFSMGINGDFNGYVKSTSPLRRYQDMLVHWQIKASLLNEKQPFSDSQIVEITERMNEITGSVKSLNKRSNRYWLLEHIRRLCFNNSVDNKSVSVLGRNSLEPYVNDGSGPRFKGVVVANLGNGNVLVNLPEFGNFRSRCLVDQQPPINSEITVQVEKVIPDIGCTALGFQIMVLYPWHNQLDADFHELKQFHAQKLADYHQKKLMKLEEIETLLQEGKKKK</sequence>
<accession>A0AAD5Y8I0</accession>
<evidence type="ECO:0000313" key="5">
    <source>
        <dbReference type="Proteomes" id="UP001210925"/>
    </source>
</evidence>
<keyword evidence="1" id="KW-0175">Coiled coil</keyword>
<dbReference type="Pfam" id="PF00085">
    <property type="entry name" value="Thioredoxin"/>
    <property type="match status" value="1"/>
</dbReference>
<dbReference type="Gene3D" id="1.20.5.340">
    <property type="match status" value="1"/>
</dbReference>
<dbReference type="SUPFAM" id="SSF57997">
    <property type="entry name" value="Tropomyosin"/>
    <property type="match status" value="1"/>
</dbReference>
<evidence type="ECO:0000256" key="2">
    <source>
        <dbReference type="SAM" id="MobiDB-lite"/>
    </source>
</evidence>
<dbReference type="InterPro" id="IPR012340">
    <property type="entry name" value="NA-bd_OB-fold"/>
</dbReference>
<dbReference type="GO" id="GO:0006402">
    <property type="term" value="P:mRNA catabolic process"/>
    <property type="evidence" value="ECO:0007669"/>
    <property type="project" value="TreeGrafter"/>
</dbReference>
<dbReference type="InterPro" id="IPR036249">
    <property type="entry name" value="Thioredoxin-like_sf"/>
</dbReference>
<dbReference type="PANTHER" id="PTHR23355:SF65">
    <property type="entry name" value="EXORIBONUCLEASE CYT-4, PUTATIVE (AFU_ORTHOLOGUE AFUA_7G01550)-RELATED"/>
    <property type="match status" value="1"/>
</dbReference>
<dbReference type="InterPro" id="IPR013766">
    <property type="entry name" value="Thioredoxin_domain"/>
</dbReference>
<reference evidence="4" key="1">
    <citation type="submission" date="2020-05" db="EMBL/GenBank/DDBJ databases">
        <title>Phylogenomic resolution of chytrid fungi.</title>
        <authorList>
            <person name="Stajich J.E."/>
            <person name="Amses K."/>
            <person name="Simmons R."/>
            <person name="Seto K."/>
            <person name="Myers J."/>
            <person name="Bonds A."/>
            <person name="Quandt C.A."/>
            <person name="Barry K."/>
            <person name="Liu P."/>
            <person name="Grigoriev I."/>
            <person name="Longcore J.E."/>
            <person name="James T.Y."/>
        </authorList>
    </citation>
    <scope>NUCLEOTIDE SEQUENCE</scope>
    <source>
        <strain evidence="4">PLAUS21</strain>
    </source>
</reference>
<name>A0AAD5Y8I0_9FUNG</name>
<dbReference type="CDD" id="cd02947">
    <property type="entry name" value="TRX_family"/>
    <property type="match status" value="1"/>
</dbReference>
<dbReference type="GO" id="GO:0000175">
    <property type="term" value="F:3'-5'-RNA exonuclease activity"/>
    <property type="evidence" value="ECO:0007669"/>
    <property type="project" value="TreeGrafter"/>
</dbReference>
<keyword evidence="5" id="KW-1185">Reference proteome</keyword>
<dbReference type="Proteomes" id="UP001210925">
    <property type="component" value="Unassembled WGS sequence"/>
</dbReference>
<dbReference type="SUPFAM" id="SSF52833">
    <property type="entry name" value="Thioredoxin-like"/>
    <property type="match status" value="1"/>
</dbReference>
<evidence type="ECO:0000313" key="4">
    <source>
        <dbReference type="EMBL" id="KAJ3262017.1"/>
    </source>
</evidence>